<dbReference type="SUPFAM" id="SSF53098">
    <property type="entry name" value="Ribonuclease H-like"/>
    <property type="match status" value="1"/>
</dbReference>
<keyword evidence="2" id="KW-1185">Reference proteome</keyword>
<dbReference type="AlphaFoldDB" id="A0A397WAD5"/>
<proteinExistence type="predicted"/>
<accession>A0A397WAD5</accession>
<protein>
    <submittedName>
        <fullName evidence="1">Uncharacterized protein</fullName>
    </submittedName>
</protein>
<organism evidence="1 2">
    <name type="scientific">Gigaspora rosea</name>
    <dbReference type="NCBI Taxonomy" id="44941"/>
    <lineage>
        <taxon>Eukaryota</taxon>
        <taxon>Fungi</taxon>
        <taxon>Fungi incertae sedis</taxon>
        <taxon>Mucoromycota</taxon>
        <taxon>Glomeromycotina</taxon>
        <taxon>Glomeromycetes</taxon>
        <taxon>Diversisporales</taxon>
        <taxon>Gigasporaceae</taxon>
        <taxon>Gigaspora</taxon>
    </lineage>
</organism>
<dbReference type="OrthoDB" id="2447481at2759"/>
<gene>
    <name evidence="1" type="ORF">C2G38_2152473</name>
</gene>
<dbReference type="Proteomes" id="UP000266673">
    <property type="component" value="Unassembled WGS sequence"/>
</dbReference>
<dbReference type="STRING" id="44941.A0A397WAD5"/>
<name>A0A397WAD5_9GLOM</name>
<reference evidence="1 2" key="1">
    <citation type="submission" date="2018-06" db="EMBL/GenBank/DDBJ databases">
        <title>Comparative genomics reveals the genomic features of Rhizophagus irregularis, R. cerebriforme, R. diaphanum and Gigaspora rosea, and their symbiotic lifestyle signature.</title>
        <authorList>
            <person name="Morin E."/>
            <person name="San Clemente H."/>
            <person name="Chen E.C.H."/>
            <person name="De La Providencia I."/>
            <person name="Hainaut M."/>
            <person name="Kuo A."/>
            <person name="Kohler A."/>
            <person name="Murat C."/>
            <person name="Tang N."/>
            <person name="Roy S."/>
            <person name="Loubradou J."/>
            <person name="Henrissat B."/>
            <person name="Grigoriev I.V."/>
            <person name="Corradi N."/>
            <person name="Roux C."/>
            <person name="Martin F.M."/>
        </authorList>
    </citation>
    <scope>NUCLEOTIDE SEQUENCE [LARGE SCALE GENOMIC DNA]</scope>
    <source>
        <strain evidence="1 2">DAOM 194757</strain>
    </source>
</reference>
<comment type="caution">
    <text evidence="1">The sequence shown here is derived from an EMBL/GenBank/DDBJ whole genome shotgun (WGS) entry which is preliminary data.</text>
</comment>
<evidence type="ECO:0000313" key="2">
    <source>
        <dbReference type="Proteomes" id="UP000266673"/>
    </source>
</evidence>
<dbReference type="InterPro" id="IPR012337">
    <property type="entry name" value="RNaseH-like_sf"/>
</dbReference>
<dbReference type="EMBL" id="QKWP01000011">
    <property type="protein sequence ID" value="RIB30519.1"/>
    <property type="molecule type" value="Genomic_DNA"/>
</dbReference>
<evidence type="ECO:0000313" key="1">
    <source>
        <dbReference type="EMBL" id="RIB30519.1"/>
    </source>
</evidence>
<sequence>MNLAVGDIFRYSSTIKTVAEEAIRLVLFFNRSVFFLGQLRDEQISVYSNKYISFLLPNITRWNSHYYCFSSIIKTRTALKNLANKIDEGLDSTLNGFPEDILANLLDNNWWIDLRQLETILLPYCSILNKLQSDKAKLYDVLHGFGWIVKMLENIPDTNLHANLLMHLERQ</sequence>